<feature type="region of interest" description="Disordered" evidence="1">
    <location>
        <begin position="331"/>
        <end position="381"/>
    </location>
</feature>
<feature type="domain" description="Flagellar hook-length control protein-like C-terminal" evidence="2">
    <location>
        <begin position="265"/>
        <end position="341"/>
    </location>
</feature>
<evidence type="ECO:0000313" key="3">
    <source>
        <dbReference type="EMBL" id="KJV36296.1"/>
    </source>
</evidence>
<dbReference type="PANTHER" id="PTHR37533:SF2">
    <property type="entry name" value="FLAGELLAR HOOK-LENGTH CONTROL PROTEIN"/>
    <property type="match status" value="1"/>
</dbReference>
<feature type="compositionally biased region" description="Gly residues" evidence="1">
    <location>
        <begin position="338"/>
        <end position="358"/>
    </location>
</feature>
<feature type="compositionally biased region" description="Basic and acidic residues" evidence="1">
    <location>
        <begin position="78"/>
        <end position="102"/>
    </location>
</feature>
<dbReference type="InterPro" id="IPR052563">
    <property type="entry name" value="FliK"/>
</dbReference>
<feature type="compositionally biased region" description="Polar residues" evidence="1">
    <location>
        <begin position="61"/>
        <end position="73"/>
    </location>
</feature>
<dbReference type="Pfam" id="PF02120">
    <property type="entry name" value="Flg_hook"/>
    <property type="match status" value="1"/>
</dbReference>
<dbReference type="Proteomes" id="UP000033651">
    <property type="component" value="Unassembled WGS sequence"/>
</dbReference>
<gene>
    <name evidence="3" type="ORF">VI08_05455</name>
</gene>
<dbReference type="PATRIC" id="fig|345309.4.peg.233"/>
<feature type="compositionally biased region" description="Low complexity" evidence="1">
    <location>
        <begin position="13"/>
        <end position="35"/>
    </location>
</feature>
<dbReference type="EMBL" id="JZRB01000010">
    <property type="protein sequence ID" value="KJV36296.1"/>
    <property type="molecule type" value="Genomic_DNA"/>
</dbReference>
<dbReference type="AlphaFoldDB" id="A0A0F3KYQ9"/>
<reference evidence="3 4" key="1">
    <citation type="submission" date="2015-03" db="EMBL/GenBank/DDBJ databases">
        <title>Draft genome sequence of Luteibacter yeojuensis strain SU11.</title>
        <authorList>
            <person name="Sulaiman J."/>
            <person name="Priya K."/>
            <person name="Chan K.-G."/>
        </authorList>
    </citation>
    <scope>NUCLEOTIDE SEQUENCE [LARGE SCALE GENOMIC DNA]</scope>
    <source>
        <strain evidence="3 4">SU11</strain>
    </source>
</reference>
<keyword evidence="4" id="KW-1185">Reference proteome</keyword>
<accession>A0A0F3KYQ9</accession>
<evidence type="ECO:0000313" key="4">
    <source>
        <dbReference type="Proteomes" id="UP000033651"/>
    </source>
</evidence>
<dbReference type="RefSeq" id="WP_045828544.1">
    <property type="nucleotide sequence ID" value="NZ_JZRB01000010.1"/>
</dbReference>
<dbReference type="Gene3D" id="3.30.750.140">
    <property type="match status" value="1"/>
</dbReference>
<feature type="compositionally biased region" description="Basic and acidic residues" evidence="1">
    <location>
        <begin position="37"/>
        <end position="60"/>
    </location>
</feature>
<evidence type="ECO:0000256" key="1">
    <source>
        <dbReference type="SAM" id="MobiDB-lite"/>
    </source>
</evidence>
<comment type="caution">
    <text evidence="3">The sequence shown here is derived from an EMBL/GenBank/DDBJ whole genome shotgun (WGS) entry which is preliminary data.</text>
</comment>
<evidence type="ECO:0000259" key="2">
    <source>
        <dbReference type="Pfam" id="PF02120"/>
    </source>
</evidence>
<dbReference type="OrthoDB" id="1792985at2"/>
<feature type="region of interest" description="Disordered" evidence="1">
    <location>
        <begin position="1"/>
        <end position="102"/>
    </location>
</feature>
<dbReference type="InterPro" id="IPR038610">
    <property type="entry name" value="FliK-like_C_sf"/>
</dbReference>
<dbReference type="InterPro" id="IPR021136">
    <property type="entry name" value="Flagellar_hook_control-like_C"/>
</dbReference>
<dbReference type="PANTHER" id="PTHR37533">
    <property type="entry name" value="FLAGELLAR HOOK-LENGTH CONTROL PROTEIN"/>
    <property type="match status" value="1"/>
</dbReference>
<proteinExistence type="predicted"/>
<name>A0A0F3KYQ9_9GAMM</name>
<dbReference type="CDD" id="cd17470">
    <property type="entry name" value="T3SS_Flik_C"/>
    <property type="match status" value="1"/>
</dbReference>
<sequence length="381" mass="36858">MNNASLLLNVARPSTAATSATPVAGSTASSGTPSSKGFDHAMDAAHADARKDDAAKKDDASSSNTANGATNTPAGKAAGDKAGAKDAKKSDDTAKKEDKATDDTSIAASVLALIGVPTQVTQVAAKALGVARDVATGHAGDALATLTGVGNAGDTAEGVAAAKDGGLGALGLAAQGAADANASAPAANPFAALMAAEGAGTGAATGSDKDDGKGTDLSLAGPMPFAHAPGATPLDGPIQLQATQPATTPQFTQELGEQIAWMGSAAGSIKEARIKLHPEELGSMDVRVNVDGGKVNVAIMAQHPAAVHAVQQTLANLDSMLAHHGLSLGQADVNQGGAQQGGNGGAPGQGPGQGGAGGHEGEALSVASTSRVSRGLVDETA</sequence>
<organism evidence="3 4">
    <name type="scientific">Luteibacter yeojuensis</name>
    <dbReference type="NCBI Taxonomy" id="345309"/>
    <lineage>
        <taxon>Bacteria</taxon>
        <taxon>Pseudomonadati</taxon>
        <taxon>Pseudomonadota</taxon>
        <taxon>Gammaproteobacteria</taxon>
        <taxon>Lysobacterales</taxon>
        <taxon>Rhodanobacteraceae</taxon>
        <taxon>Luteibacter</taxon>
    </lineage>
</organism>
<protein>
    <recommendedName>
        <fullName evidence="2">Flagellar hook-length control protein-like C-terminal domain-containing protein</fullName>
    </recommendedName>
</protein>